<name>A0A0M6WA09_9GAMM</name>
<evidence type="ECO:0000259" key="10">
    <source>
        <dbReference type="SMART" id="SM00977"/>
    </source>
</evidence>
<keyword evidence="9" id="KW-1133">Transmembrane helix</keyword>
<evidence type="ECO:0000256" key="5">
    <source>
        <dbReference type="ARBA" id="ARBA00022741"/>
    </source>
</evidence>
<dbReference type="InterPro" id="IPR012796">
    <property type="entry name" value="Lysidine-tRNA-synth_C"/>
</dbReference>
<dbReference type="Pfam" id="PF01171">
    <property type="entry name" value="ATP_bind_3"/>
    <property type="match status" value="1"/>
</dbReference>
<feature type="transmembrane region" description="Helical" evidence="9">
    <location>
        <begin position="21"/>
        <end position="40"/>
    </location>
</feature>
<dbReference type="CDD" id="cd01992">
    <property type="entry name" value="TilS_N"/>
    <property type="match status" value="1"/>
</dbReference>
<dbReference type="EMBL" id="CVRF01000003">
    <property type="protein sequence ID" value="CRK85805.1"/>
    <property type="molecule type" value="Genomic_DNA"/>
</dbReference>
<dbReference type="InterPro" id="IPR015262">
    <property type="entry name" value="tRNA_Ile_lys_synt_subst-bd"/>
</dbReference>
<gene>
    <name evidence="8 11" type="primary">tilS</name>
    <name evidence="11" type="ORF">SOFFGTOCOR_0388</name>
</gene>
<keyword evidence="2 8" id="KW-0963">Cytoplasm</keyword>
<dbReference type="InterPro" id="IPR012094">
    <property type="entry name" value="tRNA_Ile_lys_synt"/>
</dbReference>
<dbReference type="NCBIfam" id="TIGR02432">
    <property type="entry name" value="lysidine_TilS_N"/>
    <property type="match status" value="1"/>
</dbReference>
<dbReference type="Gene3D" id="3.40.50.620">
    <property type="entry name" value="HUPs"/>
    <property type="match status" value="1"/>
</dbReference>
<reference evidence="12" key="1">
    <citation type="submission" date="2015-05" db="EMBL/GenBank/DDBJ databases">
        <authorList>
            <person name="Manzano-Marin A."/>
        </authorList>
    </citation>
    <scope>NUCLEOTIDE SEQUENCE [LARGE SCALE GENOMIC DNA]</scope>
    <source>
        <strain evidence="12">officinalis</strain>
    </source>
</reference>
<protein>
    <recommendedName>
        <fullName evidence="8">tRNA(Ile)-lysidine synthase</fullName>
        <ecNumber evidence="8">6.3.4.19</ecNumber>
    </recommendedName>
    <alternativeName>
        <fullName evidence="8">tRNA(Ile)-2-lysyl-cytidine synthase</fullName>
    </alternativeName>
    <alternativeName>
        <fullName evidence="8">tRNA(Ile)-lysidine synthetase</fullName>
    </alternativeName>
</protein>
<dbReference type="GO" id="GO:0005737">
    <property type="term" value="C:cytoplasm"/>
    <property type="evidence" value="ECO:0007669"/>
    <property type="project" value="UniProtKB-SubCell"/>
</dbReference>
<evidence type="ECO:0000256" key="4">
    <source>
        <dbReference type="ARBA" id="ARBA00022694"/>
    </source>
</evidence>
<dbReference type="Gene3D" id="1.20.59.20">
    <property type="match status" value="1"/>
</dbReference>
<dbReference type="Proteomes" id="UP000242301">
    <property type="component" value="Unassembled WGS sequence"/>
</dbReference>
<comment type="domain">
    <text evidence="8">The N-terminal region contains the highly conserved SGGXDS motif, predicted to be a P-loop motif involved in ATP binding.</text>
</comment>
<feature type="domain" description="Lysidine-tRNA(Ile) synthetase C-terminal" evidence="10">
    <location>
        <begin position="364"/>
        <end position="436"/>
    </location>
</feature>
<dbReference type="InterPro" id="IPR011063">
    <property type="entry name" value="TilS/TtcA_N"/>
</dbReference>
<keyword evidence="9" id="KW-0812">Transmembrane</keyword>
<evidence type="ECO:0000313" key="12">
    <source>
        <dbReference type="Proteomes" id="UP000242301"/>
    </source>
</evidence>
<proteinExistence type="inferred from homology"/>
<keyword evidence="6 8" id="KW-0067">ATP-binding</keyword>
<dbReference type="PANTHER" id="PTHR43033:SF1">
    <property type="entry name" value="TRNA(ILE)-LYSIDINE SYNTHASE-RELATED"/>
    <property type="match status" value="1"/>
</dbReference>
<dbReference type="GO" id="GO:0006400">
    <property type="term" value="P:tRNA modification"/>
    <property type="evidence" value="ECO:0007669"/>
    <property type="project" value="UniProtKB-UniRule"/>
</dbReference>
<keyword evidence="9" id="KW-0472">Membrane</keyword>
<dbReference type="PANTHER" id="PTHR43033">
    <property type="entry name" value="TRNA(ILE)-LYSIDINE SYNTHASE-RELATED"/>
    <property type="match status" value="1"/>
</dbReference>
<dbReference type="NCBIfam" id="TIGR02433">
    <property type="entry name" value="lysidine_TilS_C"/>
    <property type="match status" value="1"/>
</dbReference>
<dbReference type="Pfam" id="PF09179">
    <property type="entry name" value="TilS"/>
    <property type="match status" value="1"/>
</dbReference>
<dbReference type="GO" id="GO:0005524">
    <property type="term" value="F:ATP binding"/>
    <property type="evidence" value="ECO:0007669"/>
    <property type="project" value="UniProtKB-UniRule"/>
</dbReference>
<dbReference type="Pfam" id="PF11734">
    <property type="entry name" value="TilS_C"/>
    <property type="match status" value="1"/>
</dbReference>
<dbReference type="SUPFAM" id="SSF56037">
    <property type="entry name" value="PheT/TilS domain"/>
    <property type="match status" value="1"/>
</dbReference>
<evidence type="ECO:0000313" key="11">
    <source>
        <dbReference type="EMBL" id="CRK85805.1"/>
    </source>
</evidence>
<keyword evidence="12" id="KW-1185">Reference proteome</keyword>
<dbReference type="HAMAP" id="MF_01161">
    <property type="entry name" value="tRNA_Ile_lys_synt"/>
    <property type="match status" value="1"/>
</dbReference>
<evidence type="ECO:0000256" key="9">
    <source>
        <dbReference type="SAM" id="Phobius"/>
    </source>
</evidence>
<keyword evidence="3 8" id="KW-0436">Ligase</keyword>
<comment type="subcellular location">
    <subcellularLocation>
        <location evidence="1 8">Cytoplasm</location>
    </subcellularLocation>
</comment>
<evidence type="ECO:0000256" key="3">
    <source>
        <dbReference type="ARBA" id="ARBA00022598"/>
    </source>
</evidence>
<evidence type="ECO:0000256" key="6">
    <source>
        <dbReference type="ARBA" id="ARBA00022840"/>
    </source>
</evidence>
<comment type="function">
    <text evidence="8">Ligates lysine onto the cytidine present at position 34 of the AUA codon-specific tRNA(Ile) that contains the anticodon CAU, in an ATP-dependent manner. Cytidine is converted to lysidine, thus changing the amino acid specificity of the tRNA from methionine to isoleucine.</text>
</comment>
<evidence type="ECO:0000256" key="8">
    <source>
        <dbReference type="HAMAP-Rule" id="MF_01161"/>
    </source>
</evidence>
<dbReference type="SMART" id="SM00977">
    <property type="entry name" value="TilS_C"/>
    <property type="match status" value="1"/>
</dbReference>
<evidence type="ECO:0000256" key="7">
    <source>
        <dbReference type="ARBA" id="ARBA00048539"/>
    </source>
</evidence>
<accession>A0A0M6WA09</accession>
<dbReference type="InterPro" id="IPR012795">
    <property type="entry name" value="tRNA_Ile_lys_synt_N"/>
</dbReference>
<organism evidence="11 12">
    <name type="scientific">Candidatus Providencia siddallii</name>
    <dbReference type="NCBI Taxonomy" id="1715285"/>
    <lineage>
        <taxon>Bacteria</taxon>
        <taxon>Pseudomonadati</taxon>
        <taxon>Pseudomonadota</taxon>
        <taxon>Gammaproteobacteria</taxon>
        <taxon>Enterobacterales</taxon>
        <taxon>Morganellaceae</taxon>
        <taxon>Providencia</taxon>
    </lineage>
</organism>
<comment type="similarity">
    <text evidence="8">Belongs to the tRNA(Ile)-lysidine synthase family.</text>
</comment>
<dbReference type="STRING" id="1715285.SOFFGTOCOR_0388"/>
<dbReference type="AlphaFoldDB" id="A0A0M6WA09"/>
<keyword evidence="5 8" id="KW-0547">Nucleotide-binding</keyword>
<evidence type="ECO:0000256" key="1">
    <source>
        <dbReference type="ARBA" id="ARBA00004496"/>
    </source>
</evidence>
<dbReference type="InterPro" id="IPR014729">
    <property type="entry name" value="Rossmann-like_a/b/a_fold"/>
</dbReference>
<dbReference type="EC" id="6.3.4.19" evidence="8"/>
<dbReference type="SUPFAM" id="SSF52402">
    <property type="entry name" value="Adenine nucleotide alpha hydrolases-like"/>
    <property type="match status" value="1"/>
</dbReference>
<sequence>MLTQSQIIIQRVYNKISCFKNLLIGFSGGLDSTALLHILFKIKKLNNTKLNIRAIHVNHGLSDKSNQWEIHCNKICKQLQIRFIYRRILIESTKNNIEATAREARYKAYSDELNSREVMITAHHLNDQSETFLLSLKRGSGPAGLSSMYEKTAFKKTTWIIRPLLTTSRSDLEKYVSENQLIYIKDDTNRNSRYDRNYLRLHVMPLLYKRWPHLPKMIARSAFLCGEQEFLLDELLQNRLIELLNNNGEISIYKLQTFSKAKRNALIRRWVKLYQLPVPSFDKIEKIWSEVALAKQDANPINRFGQIEIRRYKGNLSIVKHINKLLGKQYNWDYHESFELPESLGILKIIKYGKIRLPKDNEKITVRFGLQGKINIVGLSYSKKAKKIWQEQNVPPWMRERIPLIYYNNKLITAVEYFITQEGSINSENIGISINWEKFNFFNICSQ</sequence>
<comment type="catalytic activity">
    <reaction evidence="7 8">
        <text>cytidine(34) in tRNA(Ile2) + L-lysine + ATP = lysidine(34) in tRNA(Ile2) + AMP + diphosphate + H(+)</text>
        <dbReference type="Rhea" id="RHEA:43744"/>
        <dbReference type="Rhea" id="RHEA-COMP:10625"/>
        <dbReference type="Rhea" id="RHEA-COMP:10670"/>
        <dbReference type="ChEBI" id="CHEBI:15378"/>
        <dbReference type="ChEBI" id="CHEBI:30616"/>
        <dbReference type="ChEBI" id="CHEBI:32551"/>
        <dbReference type="ChEBI" id="CHEBI:33019"/>
        <dbReference type="ChEBI" id="CHEBI:82748"/>
        <dbReference type="ChEBI" id="CHEBI:83665"/>
        <dbReference type="ChEBI" id="CHEBI:456215"/>
        <dbReference type="EC" id="6.3.4.19"/>
    </reaction>
</comment>
<feature type="binding site" evidence="8">
    <location>
        <begin position="27"/>
        <end position="32"/>
    </location>
    <ligand>
        <name>ATP</name>
        <dbReference type="ChEBI" id="CHEBI:30616"/>
    </ligand>
</feature>
<dbReference type="GO" id="GO:0032267">
    <property type="term" value="F:tRNA(Ile)-lysidine synthase activity"/>
    <property type="evidence" value="ECO:0007669"/>
    <property type="project" value="UniProtKB-EC"/>
</dbReference>
<evidence type="ECO:0000256" key="2">
    <source>
        <dbReference type="ARBA" id="ARBA00022490"/>
    </source>
</evidence>
<dbReference type="SUPFAM" id="SSF82829">
    <property type="entry name" value="MesJ substrate recognition domain-like"/>
    <property type="match status" value="1"/>
</dbReference>
<keyword evidence="4 8" id="KW-0819">tRNA processing</keyword>